<dbReference type="PROSITE" id="PS50056">
    <property type="entry name" value="TYR_PHOSPHATASE_2"/>
    <property type="match status" value="1"/>
</dbReference>
<feature type="compositionally biased region" description="Polar residues" evidence="3">
    <location>
        <begin position="270"/>
        <end position="283"/>
    </location>
</feature>
<dbReference type="AlphaFoldDB" id="A0A9P4GSG3"/>
<organism evidence="6 7">
    <name type="scientific">Cucurbitaria berberidis CBS 394.84</name>
    <dbReference type="NCBI Taxonomy" id="1168544"/>
    <lineage>
        <taxon>Eukaryota</taxon>
        <taxon>Fungi</taxon>
        <taxon>Dikarya</taxon>
        <taxon>Ascomycota</taxon>
        <taxon>Pezizomycotina</taxon>
        <taxon>Dothideomycetes</taxon>
        <taxon>Pleosporomycetidae</taxon>
        <taxon>Pleosporales</taxon>
        <taxon>Pleosporineae</taxon>
        <taxon>Cucurbitariaceae</taxon>
        <taxon>Cucurbitaria</taxon>
    </lineage>
</organism>
<gene>
    <name evidence="6" type="ORF">K460DRAFT_361274</name>
</gene>
<feature type="compositionally biased region" description="Basic and acidic residues" evidence="3">
    <location>
        <begin position="529"/>
        <end position="544"/>
    </location>
</feature>
<dbReference type="Gene3D" id="3.90.190.10">
    <property type="entry name" value="Protein tyrosine phosphatase superfamily"/>
    <property type="match status" value="1"/>
</dbReference>
<dbReference type="GO" id="GO:0004725">
    <property type="term" value="F:protein tyrosine phosphatase activity"/>
    <property type="evidence" value="ECO:0007669"/>
    <property type="project" value="TreeGrafter"/>
</dbReference>
<feature type="region of interest" description="Disordered" evidence="3">
    <location>
        <begin position="416"/>
        <end position="605"/>
    </location>
</feature>
<feature type="compositionally biased region" description="Basic and acidic residues" evidence="3">
    <location>
        <begin position="431"/>
        <end position="445"/>
    </location>
</feature>
<dbReference type="GO" id="GO:0042995">
    <property type="term" value="C:cell projection"/>
    <property type="evidence" value="ECO:0007669"/>
    <property type="project" value="TreeGrafter"/>
</dbReference>
<accession>A0A9P4GSG3</accession>
<evidence type="ECO:0000256" key="3">
    <source>
        <dbReference type="SAM" id="MobiDB-lite"/>
    </source>
</evidence>
<dbReference type="InterPro" id="IPR029021">
    <property type="entry name" value="Prot-tyrosine_phosphatase-like"/>
</dbReference>
<dbReference type="GO" id="GO:0046856">
    <property type="term" value="P:phosphatidylinositol dephosphorylation"/>
    <property type="evidence" value="ECO:0007669"/>
    <property type="project" value="TreeGrafter"/>
</dbReference>
<dbReference type="GO" id="GO:0016314">
    <property type="term" value="F:phosphatidylinositol-3,4,5-trisphosphate 3-phosphatase activity"/>
    <property type="evidence" value="ECO:0007669"/>
    <property type="project" value="UniProtKB-EC"/>
</dbReference>
<dbReference type="OrthoDB" id="16692at2759"/>
<dbReference type="InterPro" id="IPR016130">
    <property type="entry name" value="Tyr_Pase_AS"/>
</dbReference>
<feature type="compositionally biased region" description="Basic and acidic residues" evidence="3">
    <location>
        <begin position="577"/>
        <end position="593"/>
    </location>
</feature>
<keyword evidence="2" id="KW-0378">Hydrolase</keyword>
<name>A0A9P4GSG3_9PLEO</name>
<comment type="caution">
    <text evidence="6">The sequence shown here is derived from an EMBL/GenBank/DDBJ whole genome shotgun (WGS) entry which is preliminary data.</text>
</comment>
<dbReference type="InterPro" id="IPR051281">
    <property type="entry name" value="Dual-spec_lipid-protein_phosph"/>
</dbReference>
<reference evidence="6" key="1">
    <citation type="submission" date="2020-01" db="EMBL/GenBank/DDBJ databases">
        <authorList>
            <consortium name="DOE Joint Genome Institute"/>
            <person name="Haridas S."/>
            <person name="Albert R."/>
            <person name="Binder M."/>
            <person name="Bloem J."/>
            <person name="Labutti K."/>
            <person name="Salamov A."/>
            <person name="Andreopoulos B."/>
            <person name="Baker S.E."/>
            <person name="Barry K."/>
            <person name="Bills G."/>
            <person name="Bluhm B.H."/>
            <person name="Cannon C."/>
            <person name="Castanera R."/>
            <person name="Culley D.E."/>
            <person name="Daum C."/>
            <person name="Ezra D."/>
            <person name="Gonzalez J.B."/>
            <person name="Henrissat B."/>
            <person name="Kuo A."/>
            <person name="Liang C."/>
            <person name="Lipzen A."/>
            <person name="Lutzoni F."/>
            <person name="Magnuson J."/>
            <person name="Mondo S."/>
            <person name="Nolan M."/>
            <person name="Ohm R."/>
            <person name="Pangilinan J."/>
            <person name="Park H.-J."/>
            <person name="Ramirez L."/>
            <person name="Alfaro M."/>
            <person name="Sun H."/>
            <person name="Tritt A."/>
            <person name="Yoshinaga Y."/>
            <person name="Zwiers L.-H."/>
            <person name="Turgeon B.G."/>
            <person name="Goodwin S.B."/>
            <person name="Spatafora J.W."/>
            <person name="Crous P.W."/>
            <person name="Grigoriev I.V."/>
        </authorList>
    </citation>
    <scope>NUCLEOTIDE SEQUENCE</scope>
    <source>
        <strain evidence="6">CBS 394.84</strain>
    </source>
</reference>
<evidence type="ECO:0000313" key="6">
    <source>
        <dbReference type="EMBL" id="KAF1850497.1"/>
    </source>
</evidence>
<dbReference type="PROSITE" id="PS00383">
    <property type="entry name" value="TYR_PHOSPHATASE_1"/>
    <property type="match status" value="1"/>
</dbReference>
<evidence type="ECO:0000313" key="7">
    <source>
        <dbReference type="Proteomes" id="UP000800039"/>
    </source>
</evidence>
<dbReference type="PROSITE" id="PS51181">
    <property type="entry name" value="PPASE_TENSIN"/>
    <property type="match status" value="1"/>
</dbReference>
<evidence type="ECO:0000259" key="4">
    <source>
        <dbReference type="PROSITE" id="PS50056"/>
    </source>
</evidence>
<dbReference type="InterPro" id="IPR000387">
    <property type="entry name" value="Tyr_Pase_dom"/>
</dbReference>
<dbReference type="GO" id="GO:0043491">
    <property type="term" value="P:phosphatidylinositol 3-kinase/protein kinase B signal transduction"/>
    <property type="evidence" value="ECO:0007669"/>
    <property type="project" value="TreeGrafter"/>
</dbReference>
<dbReference type="PANTHER" id="PTHR12305">
    <property type="entry name" value="PHOSPHATASE WITH HOMOLOGY TO TENSIN"/>
    <property type="match status" value="1"/>
</dbReference>
<evidence type="ECO:0000256" key="1">
    <source>
        <dbReference type="ARBA" id="ARBA00013015"/>
    </source>
</evidence>
<protein>
    <recommendedName>
        <fullName evidence="1">phosphatidylinositol-3,4,5-trisphosphate 3-phosphatase</fullName>
        <ecNumber evidence="1">3.1.3.67</ecNumber>
    </recommendedName>
</protein>
<dbReference type="EMBL" id="ML976614">
    <property type="protein sequence ID" value="KAF1850497.1"/>
    <property type="molecule type" value="Genomic_DNA"/>
</dbReference>
<dbReference type="GO" id="GO:0005634">
    <property type="term" value="C:nucleus"/>
    <property type="evidence" value="ECO:0007669"/>
    <property type="project" value="TreeGrafter"/>
</dbReference>
<feature type="domain" description="Phosphatase tensin-type" evidence="5">
    <location>
        <begin position="12"/>
        <end position="186"/>
    </location>
</feature>
<feature type="compositionally biased region" description="Basic and acidic residues" evidence="3">
    <location>
        <begin position="466"/>
        <end position="501"/>
    </location>
</feature>
<proteinExistence type="predicted"/>
<sequence length="605" mass="66462">MASLLRQIVAGPRARHPEAGLDLCYVTDNIIATSGPSGTYPQRAYRNPLDSLVKFLDSKHGPDWAIWEFRAEGTGYPDSEVYDRIYHYPFPDHHPPPFALIPNIMASMRNWLHEKEGRVVVVHCKAGKGRSGTASCSYLISEEGWPVEKALSRFTERRMRPNMGKGVSIPSQLRWIGYVDRWAKHDKLYVERQVEILEVHCWGLRDGVKIQVEGFVEDGKLIKNFHTFTKDEREIVRGEVKTTGMSQAVQEVMYKNGFGPSQSKKDQDSTQKNGSKNASTSSVDKTDNLDGAAASRKTSQESLPLGTGDVVFRPAKRVVLPTNDINIDVERRNKAAFDLTMVTAVAHVWFNAYFEGNGPEQSSKADESGIFEIEWEAMDGIKGSSRKGTQAFERIAIVWRALNADEGRPGVVITEPKEGEEVHQPAPADWRGAKGVEPSEGKDLGVRTGSPSESQADISRTTSVRSENKKNEVIVKAPGRDSTDNETNEVRSHGPKGEEVLKVPSPWTSAEASGTEPKAIASEPVLPSHADHTDSAGSDSRSEEQGSGSHQSGGRIEGMAQSLKYHVSGAASTSDLPDGRPESEMKDAKEHALGHLHMGKKKTSS</sequence>
<dbReference type="PANTHER" id="PTHR12305:SF81">
    <property type="entry name" value="PHOSPHATIDYLINOSITOL 3,4,5-TRISPHOSPHATE 3-PHOSPHATASE AND DUAL-SPECIFICITY PROTEIN PHOSPHATASE PTEN"/>
    <property type="match status" value="1"/>
</dbReference>
<feature type="region of interest" description="Disordered" evidence="3">
    <location>
        <begin position="257"/>
        <end position="306"/>
    </location>
</feature>
<feature type="compositionally biased region" description="Polar residues" evidence="3">
    <location>
        <begin position="449"/>
        <end position="465"/>
    </location>
</feature>
<keyword evidence="7" id="KW-1185">Reference proteome</keyword>
<evidence type="ECO:0000256" key="2">
    <source>
        <dbReference type="ARBA" id="ARBA00022801"/>
    </source>
</evidence>
<dbReference type="InterPro" id="IPR000340">
    <property type="entry name" value="Dual-sp_phosphatase_cat-dom"/>
</dbReference>
<dbReference type="Proteomes" id="UP000800039">
    <property type="component" value="Unassembled WGS sequence"/>
</dbReference>
<feature type="compositionally biased region" description="Low complexity" evidence="3">
    <location>
        <begin position="545"/>
        <end position="554"/>
    </location>
</feature>
<dbReference type="Pfam" id="PF00782">
    <property type="entry name" value="DSPc"/>
    <property type="match status" value="1"/>
</dbReference>
<dbReference type="InterPro" id="IPR029023">
    <property type="entry name" value="Tensin_phosphatase"/>
</dbReference>
<dbReference type="GeneID" id="63849675"/>
<dbReference type="GO" id="GO:0005829">
    <property type="term" value="C:cytosol"/>
    <property type="evidence" value="ECO:0007669"/>
    <property type="project" value="TreeGrafter"/>
</dbReference>
<dbReference type="RefSeq" id="XP_040793060.1">
    <property type="nucleotide sequence ID" value="XM_040932424.1"/>
</dbReference>
<dbReference type="EC" id="3.1.3.67" evidence="1"/>
<evidence type="ECO:0000259" key="5">
    <source>
        <dbReference type="PROSITE" id="PS51181"/>
    </source>
</evidence>
<dbReference type="SUPFAM" id="SSF52799">
    <property type="entry name" value="(Phosphotyrosine protein) phosphatases II"/>
    <property type="match status" value="1"/>
</dbReference>
<feature type="domain" description="Tyrosine specific protein phosphatases" evidence="4">
    <location>
        <begin position="102"/>
        <end position="158"/>
    </location>
</feature>
<dbReference type="GO" id="GO:0051896">
    <property type="term" value="P:regulation of phosphatidylinositol 3-kinase/protein kinase B signal transduction"/>
    <property type="evidence" value="ECO:0007669"/>
    <property type="project" value="TreeGrafter"/>
</dbReference>
<dbReference type="CDD" id="cd14497">
    <property type="entry name" value="PTP_PTEN-like"/>
    <property type="match status" value="1"/>
</dbReference>
<dbReference type="GO" id="GO:0005886">
    <property type="term" value="C:plasma membrane"/>
    <property type="evidence" value="ECO:0007669"/>
    <property type="project" value="TreeGrafter"/>
</dbReference>